<proteinExistence type="predicted"/>
<dbReference type="AlphaFoldDB" id="A0A450ZQP5"/>
<reference evidence="2" key="1">
    <citation type="submission" date="2019-02" db="EMBL/GenBank/DDBJ databases">
        <authorList>
            <person name="Gruber-Vodicka R. H."/>
            <person name="Seah K. B. B."/>
        </authorList>
    </citation>
    <scope>NUCLEOTIDE SEQUENCE</scope>
    <source>
        <strain evidence="2">BECK_BY1</strain>
    </source>
</reference>
<organism evidence="2">
    <name type="scientific">Candidatus Kentrum sp. TUN</name>
    <dbReference type="NCBI Taxonomy" id="2126343"/>
    <lineage>
        <taxon>Bacteria</taxon>
        <taxon>Pseudomonadati</taxon>
        <taxon>Pseudomonadota</taxon>
        <taxon>Gammaproteobacteria</taxon>
        <taxon>Candidatus Kentrum</taxon>
    </lineage>
</organism>
<evidence type="ECO:0000313" key="2">
    <source>
        <dbReference type="EMBL" id="VFK56031.1"/>
    </source>
</evidence>
<name>A0A450ZQP5_9GAMM</name>
<accession>A0A450ZQP5</accession>
<feature type="coiled-coil region" evidence="1">
    <location>
        <begin position="54"/>
        <end position="88"/>
    </location>
</feature>
<evidence type="ECO:0000256" key="1">
    <source>
        <dbReference type="SAM" id="Coils"/>
    </source>
</evidence>
<protein>
    <submittedName>
        <fullName evidence="2">Uncharacterized protein</fullName>
    </submittedName>
</protein>
<gene>
    <name evidence="2" type="ORF">BECKTUN1418D_GA0071000_10407</name>
</gene>
<sequence>MHLIYIYFYRKFSFTDLSDPTIIQIILGVLAGVFATKASDPSREIKALLKIDKINDFLGEAETAENQAQAQKNRLRQIEKLLTSETEAEFARNMISRHREQVEYHWSEILKLESRLDEEKESPEDAELRRRVRGYLVKSRYIDYMGRGFLRSIPVFGSILHVLFGPIWDEWYYRNIHRINKKFRATASHKKPSERRVQ</sequence>
<keyword evidence="1" id="KW-0175">Coiled coil</keyword>
<dbReference type="EMBL" id="CAADFX010000040">
    <property type="protein sequence ID" value="VFK56031.1"/>
    <property type="molecule type" value="Genomic_DNA"/>
</dbReference>